<dbReference type="PANTHER" id="PTHR12526">
    <property type="entry name" value="GLYCOSYLTRANSFERASE"/>
    <property type="match status" value="1"/>
</dbReference>
<sequence length="736" mass="83874">MKILFILHYPPPVHGSSVIGQSIRDSKLINDTFKCRYVNLLVSRKLNETGKSSPKKVFRFIGIWLNFIREILCNRPDVCYLALTVYGSAFLKDVLLVLLLRILRIRHVFHLHNKGVKQNESKWIYRLAYKFVFKEADVILLSSHLYADVESFVPLAKVHICPNGIDEVFDKPINRTVEQNEVPKILFLSNLLESKGLFILLEACSILQQKGIHFECNFVGAEGDICEGQFNYLVNKKQLSAEVHYLGKKFGQEKFELFKQADIFAFPTFFECFGLVNLEAMQSCLPIVSTSEGGIPDIIEDGVTGFLVPPKNAEALAEKLEVLIKNPELRIQMGNAGRIKYEKQFTLSTFENKLTNILLHIGSEKKIKPKPKEKVLFILHMPPPVHGSSIVGKMIFDSTLINSSFSCNYINMLVSRSLNETGRATSLKVFRFMLIWCVFLFRVVVKRPKLVYLALTVSGTAFFKDFILIAVLRFLRIKRVYHLHNKGVLKFQTKKRYRLLYSFVFKNADVILLSKHLYQDIASFVPISKIHICPNGITDEGLAEPKNFQANNIVNILFLSNLIDSKGVTVLLEACSSLKNRGLNFNCIFVGAEGNIDTFHFNEKVRALELTNNVTYAGRKYGADKREYFIDADIFVFPTFYSNECFPLVLLEAMSYSLPVISTFEGGIPDIVEDSFTGFLVPQRDIYALADKIETLISNPQLRAKLGEAGRKKYESDFTQIKFEHHLQSIIEDVLK</sequence>
<dbReference type="CDD" id="cd03801">
    <property type="entry name" value="GT4_PimA-like"/>
    <property type="match status" value="2"/>
</dbReference>
<evidence type="ECO:0000259" key="2">
    <source>
        <dbReference type="Pfam" id="PF00534"/>
    </source>
</evidence>
<keyword evidence="1" id="KW-0812">Transmembrane</keyword>
<gene>
    <name evidence="3" type="ordered locus">Palpr_2332</name>
</gene>
<evidence type="ECO:0000313" key="4">
    <source>
        <dbReference type="Proteomes" id="UP000008718"/>
    </source>
</evidence>
<feature type="transmembrane region" description="Helical" evidence="1">
    <location>
        <begin position="451"/>
        <end position="475"/>
    </location>
</feature>
<dbReference type="AlphaFoldDB" id="E4T6X3"/>
<dbReference type="Pfam" id="PF00534">
    <property type="entry name" value="Glycos_transf_1"/>
    <property type="match status" value="2"/>
</dbReference>
<keyword evidence="4" id="KW-1185">Reference proteome</keyword>
<keyword evidence="3" id="KW-0808">Transferase</keyword>
<keyword evidence="1" id="KW-1133">Transmembrane helix</keyword>
<dbReference type="Gene3D" id="3.40.50.2000">
    <property type="entry name" value="Glycogen Phosphorylase B"/>
    <property type="match status" value="4"/>
</dbReference>
<feature type="domain" description="Glycosyl transferase family 1" evidence="2">
    <location>
        <begin position="176"/>
        <end position="338"/>
    </location>
</feature>
<dbReference type="SUPFAM" id="SSF53756">
    <property type="entry name" value="UDP-Glycosyltransferase/glycogen phosphorylase"/>
    <property type="match status" value="2"/>
</dbReference>
<dbReference type="InterPro" id="IPR001296">
    <property type="entry name" value="Glyco_trans_1"/>
</dbReference>
<feature type="transmembrane region" description="Helical" evidence="1">
    <location>
        <begin position="429"/>
        <end position="445"/>
    </location>
</feature>
<reference evidence="3 4" key="2">
    <citation type="journal article" date="2011" name="Stand. Genomic Sci.">
        <title>Complete genome sequence of Paludibacter propionicigenes type strain (WB4).</title>
        <authorList>
            <person name="Gronow S."/>
            <person name="Munk C."/>
            <person name="Lapidus A."/>
            <person name="Nolan M."/>
            <person name="Lucas S."/>
            <person name="Hammon N."/>
            <person name="Deshpande S."/>
            <person name="Cheng J.F."/>
            <person name="Tapia R."/>
            <person name="Han C."/>
            <person name="Goodwin L."/>
            <person name="Pitluck S."/>
            <person name="Liolios K."/>
            <person name="Ivanova N."/>
            <person name="Mavromatis K."/>
            <person name="Mikhailova N."/>
            <person name="Pati A."/>
            <person name="Chen A."/>
            <person name="Palaniappan K."/>
            <person name="Land M."/>
            <person name="Hauser L."/>
            <person name="Chang Y.J."/>
            <person name="Jeffries C.D."/>
            <person name="Brambilla E."/>
            <person name="Rohde M."/>
            <person name="Goker M."/>
            <person name="Detter J.C."/>
            <person name="Woyke T."/>
            <person name="Bristow J."/>
            <person name="Eisen J.A."/>
            <person name="Markowitz V."/>
            <person name="Hugenholtz P."/>
            <person name="Kyrpides N.C."/>
            <person name="Klenk H.P."/>
        </authorList>
    </citation>
    <scope>NUCLEOTIDE SEQUENCE [LARGE SCALE GENOMIC DNA]</scope>
    <source>
        <strain evidence="4">DSM 17365 / JCM 13257 / WB4</strain>
    </source>
</reference>
<dbReference type="Proteomes" id="UP000008718">
    <property type="component" value="Chromosome"/>
</dbReference>
<protein>
    <submittedName>
        <fullName evidence="3">Glycosyl transferase group 1</fullName>
    </submittedName>
</protein>
<dbReference type="CAZy" id="GT4">
    <property type="family name" value="Glycosyltransferase Family 4"/>
</dbReference>
<name>E4T6X3_PALPW</name>
<proteinExistence type="predicted"/>
<dbReference type="KEGG" id="ppn:Palpr_2332"/>
<keyword evidence="1" id="KW-0472">Membrane</keyword>
<dbReference type="RefSeq" id="WP_013445836.1">
    <property type="nucleotide sequence ID" value="NC_014734.1"/>
</dbReference>
<evidence type="ECO:0000313" key="3">
    <source>
        <dbReference type="EMBL" id="ADQ80467.1"/>
    </source>
</evidence>
<organism evidence="3 4">
    <name type="scientific">Paludibacter propionicigenes (strain DSM 17365 / JCM 13257 / WB4)</name>
    <dbReference type="NCBI Taxonomy" id="694427"/>
    <lineage>
        <taxon>Bacteria</taxon>
        <taxon>Pseudomonadati</taxon>
        <taxon>Bacteroidota</taxon>
        <taxon>Bacteroidia</taxon>
        <taxon>Bacteroidales</taxon>
        <taxon>Paludibacteraceae</taxon>
        <taxon>Paludibacter</taxon>
    </lineage>
</organism>
<dbReference type="STRING" id="694427.Palpr_2332"/>
<dbReference type="HOGENOM" id="CLU_367952_0_0_10"/>
<feature type="domain" description="Glycosyl transferase family 1" evidence="2">
    <location>
        <begin position="556"/>
        <end position="712"/>
    </location>
</feature>
<dbReference type="eggNOG" id="COG0438">
    <property type="taxonomic scope" value="Bacteria"/>
</dbReference>
<accession>E4T6X3</accession>
<dbReference type="EMBL" id="CP002345">
    <property type="protein sequence ID" value="ADQ80467.1"/>
    <property type="molecule type" value="Genomic_DNA"/>
</dbReference>
<dbReference type="GO" id="GO:0016757">
    <property type="term" value="F:glycosyltransferase activity"/>
    <property type="evidence" value="ECO:0007669"/>
    <property type="project" value="InterPro"/>
</dbReference>
<evidence type="ECO:0000256" key="1">
    <source>
        <dbReference type="SAM" id="Phobius"/>
    </source>
</evidence>
<reference key="1">
    <citation type="submission" date="2010-11" db="EMBL/GenBank/DDBJ databases">
        <title>The complete genome of Paludibacter propionicigenes DSM 17365.</title>
        <authorList>
            <consortium name="US DOE Joint Genome Institute (JGI-PGF)"/>
            <person name="Lucas S."/>
            <person name="Copeland A."/>
            <person name="Lapidus A."/>
            <person name="Bruce D."/>
            <person name="Goodwin L."/>
            <person name="Pitluck S."/>
            <person name="Kyrpides N."/>
            <person name="Mavromatis K."/>
            <person name="Ivanova N."/>
            <person name="Munk A.C."/>
            <person name="Brettin T."/>
            <person name="Detter J.C."/>
            <person name="Han C."/>
            <person name="Tapia R."/>
            <person name="Land M."/>
            <person name="Hauser L."/>
            <person name="Markowitz V."/>
            <person name="Cheng J.-F."/>
            <person name="Hugenholtz P."/>
            <person name="Woyke T."/>
            <person name="Wu D."/>
            <person name="Gronow S."/>
            <person name="Wellnitz S."/>
            <person name="Brambilla E."/>
            <person name="Klenk H.-P."/>
            <person name="Eisen J.A."/>
        </authorList>
    </citation>
    <scope>NUCLEOTIDE SEQUENCE</scope>
    <source>
        <strain>WB4</strain>
    </source>
</reference>